<reference evidence="2 3" key="1">
    <citation type="submission" date="2023-11" db="EMBL/GenBank/DDBJ databases">
        <authorList>
            <person name="Ouyang M.-Y."/>
        </authorList>
    </citation>
    <scope>NUCLEOTIDE SEQUENCE [LARGE SCALE GENOMIC DNA]</scope>
    <source>
        <strain evidence="2 3">OY6</strain>
    </source>
</reference>
<keyword evidence="1" id="KW-1133">Transmembrane helix</keyword>
<feature type="transmembrane region" description="Helical" evidence="1">
    <location>
        <begin position="46"/>
        <end position="66"/>
    </location>
</feature>
<keyword evidence="3" id="KW-1185">Reference proteome</keyword>
<name>A0ABU4UDG4_9GAMM</name>
<keyword evidence="1" id="KW-0472">Membrane</keyword>
<evidence type="ECO:0000256" key="1">
    <source>
        <dbReference type="SAM" id="Phobius"/>
    </source>
</evidence>
<dbReference type="EMBL" id="JAXARY010000007">
    <property type="protein sequence ID" value="MDX8127461.1"/>
    <property type="molecule type" value="Genomic_DNA"/>
</dbReference>
<keyword evidence="1" id="KW-0812">Transmembrane</keyword>
<protein>
    <submittedName>
        <fullName evidence="2">Uncharacterized protein</fullName>
    </submittedName>
</protein>
<sequence length="107" mass="11788">MNMFECRCGSCQKPIPREDSKRIVGESVLSCPYCMTPLVFGDSIRLMANILGAVLVIAVIYFTSNWHLGAVMLLLTVVQLLVGKEIDTAFLCYGISLLFSLPLAKQT</sequence>
<proteinExistence type="predicted"/>
<dbReference type="Proteomes" id="UP001284537">
    <property type="component" value="Unassembled WGS sequence"/>
</dbReference>
<comment type="caution">
    <text evidence="2">The sequence shown here is derived from an EMBL/GenBank/DDBJ whole genome shotgun (WGS) entry which is preliminary data.</text>
</comment>
<organism evidence="2 3">
    <name type="scientific">Methylomonas defluvii</name>
    <dbReference type="NCBI Taxonomy" id="3045149"/>
    <lineage>
        <taxon>Bacteria</taxon>
        <taxon>Pseudomonadati</taxon>
        <taxon>Pseudomonadota</taxon>
        <taxon>Gammaproteobacteria</taxon>
        <taxon>Methylococcales</taxon>
        <taxon>Methylococcaceae</taxon>
        <taxon>Methylomonas</taxon>
    </lineage>
</organism>
<gene>
    <name evidence="2" type="ORF">QLH52_09220</name>
</gene>
<evidence type="ECO:0000313" key="3">
    <source>
        <dbReference type="Proteomes" id="UP001284537"/>
    </source>
</evidence>
<accession>A0ABU4UDG4</accession>
<evidence type="ECO:0000313" key="2">
    <source>
        <dbReference type="EMBL" id="MDX8127461.1"/>
    </source>
</evidence>
<feature type="transmembrane region" description="Helical" evidence="1">
    <location>
        <begin position="86"/>
        <end position="104"/>
    </location>
</feature>